<dbReference type="EC" id="2.1.1.77" evidence="3"/>
<protein>
    <recommendedName>
        <fullName evidence="3">protein-L-isoaspartate(D-aspartate) O-methyltransferase</fullName>
        <ecNumber evidence="3">2.1.1.77</ecNumber>
    </recommendedName>
</protein>
<keyword evidence="7" id="KW-0949">S-adenosyl-L-methionine</keyword>
<feature type="compositionally biased region" description="Basic and acidic residues" evidence="8">
    <location>
        <begin position="366"/>
        <end position="378"/>
    </location>
</feature>
<evidence type="ECO:0000256" key="1">
    <source>
        <dbReference type="ARBA" id="ARBA00004496"/>
    </source>
</evidence>
<dbReference type="PANTHER" id="PTHR11579:SF0">
    <property type="entry name" value="PROTEIN-L-ISOASPARTATE(D-ASPARTATE) O-METHYLTRANSFERASE"/>
    <property type="match status" value="1"/>
</dbReference>
<dbReference type="GeneTree" id="ENSGT00950000183032"/>
<sequence length="417" mass="46326">MKASPAFDRYSFCEPEFVIGNCLDLSPDVLGYDRIYCGAGCPIDHKSFLTNLLNINGILVVPLSDQLQAITRTGQTTFESKTILPVNFATLVIPQEPKSLSLLPSRGPPLLQAICRACIRRVISEKYHSGSNRKHRKRKKTNVRVTRNSKSTKELLSDSSSDSEDSDDDKPDAAGDRCHSPQPVGTSSNNNESSNHDLNVERRRNLLLNVMTNTVMSVRDTKTQDTSTSNAPASSNQEQMDVQNSSSDSGKSEKQKNEAKTKRVKRSFNPFLRLRHRSRKTTTNTEGTNVESAEKIRKVTNPTTNQNDSNTTNTTDATNATHVTTTTTNIDIRVDSDAICLYSFLNEMTDRRRGSSGPSSILLESVGDRNSSRKRDTSSESEGYETDDLNPSLQAFRNAILDLPVPNALSCYLLYYR</sequence>
<feature type="compositionally biased region" description="Low complexity" evidence="8">
    <location>
        <begin position="300"/>
        <end position="318"/>
    </location>
</feature>
<dbReference type="InterPro" id="IPR029063">
    <property type="entry name" value="SAM-dependent_MTases_sf"/>
</dbReference>
<name>F7BP70_CIOIN</name>
<feature type="compositionally biased region" description="Basic residues" evidence="8">
    <location>
        <begin position="131"/>
        <end position="142"/>
    </location>
</feature>
<evidence type="ECO:0000313" key="10">
    <source>
        <dbReference type="Proteomes" id="UP000008144"/>
    </source>
</evidence>
<evidence type="ECO:0000256" key="8">
    <source>
        <dbReference type="SAM" id="MobiDB-lite"/>
    </source>
</evidence>
<feature type="compositionally biased region" description="Acidic residues" evidence="8">
    <location>
        <begin position="161"/>
        <end position="170"/>
    </location>
</feature>
<feature type="region of interest" description="Disordered" evidence="8">
    <location>
        <begin position="350"/>
        <end position="389"/>
    </location>
</feature>
<feature type="compositionally biased region" description="Polar residues" evidence="8">
    <location>
        <begin position="281"/>
        <end position="291"/>
    </location>
</feature>
<reference evidence="9" key="2">
    <citation type="submission" date="2025-08" db="UniProtKB">
        <authorList>
            <consortium name="Ensembl"/>
        </authorList>
    </citation>
    <scope>IDENTIFICATION</scope>
</reference>
<dbReference type="PANTHER" id="PTHR11579">
    <property type="entry name" value="PROTEIN-L-ISOASPARTATE O-METHYLTRANSFERASE"/>
    <property type="match status" value="1"/>
</dbReference>
<evidence type="ECO:0000256" key="2">
    <source>
        <dbReference type="ARBA" id="ARBA00005369"/>
    </source>
</evidence>
<dbReference type="GO" id="GO:0005737">
    <property type="term" value="C:cytoplasm"/>
    <property type="evidence" value="ECO:0000318"/>
    <property type="project" value="GO_Central"/>
</dbReference>
<dbReference type="InterPro" id="IPR000682">
    <property type="entry name" value="PCMT"/>
</dbReference>
<feature type="compositionally biased region" description="Polar residues" evidence="8">
    <location>
        <begin position="183"/>
        <end position="193"/>
    </location>
</feature>
<keyword evidence="6" id="KW-0808">Transferase</keyword>
<evidence type="ECO:0000256" key="5">
    <source>
        <dbReference type="ARBA" id="ARBA00022603"/>
    </source>
</evidence>
<dbReference type="AlphaFoldDB" id="F7BP70"/>
<feature type="compositionally biased region" description="Polar residues" evidence="8">
    <location>
        <begin position="224"/>
        <end position="249"/>
    </location>
</feature>
<organism evidence="9 10">
    <name type="scientific">Ciona intestinalis</name>
    <name type="common">Transparent sea squirt</name>
    <name type="synonym">Ascidia intestinalis</name>
    <dbReference type="NCBI Taxonomy" id="7719"/>
    <lineage>
        <taxon>Eukaryota</taxon>
        <taxon>Metazoa</taxon>
        <taxon>Chordata</taxon>
        <taxon>Tunicata</taxon>
        <taxon>Ascidiacea</taxon>
        <taxon>Phlebobranchia</taxon>
        <taxon>Cionidae</taxon>
        <taxon>Ciona</taxon>
    </lineage>
</organism>
<evidence type="ECO:0000256" key="7">
    <source>
        <dbReference type="ARBA" id="ARBA00022691"/>
    </source>
</evidence>
<dbReference type="Ensembl" id="ENSCINT00000008632.3">
    <property type="protein sequence ID" value="ENSCINP00000008632.3"/>
    <property type="gene ID" value="ENSCING00000004970.3"/>
</dbReference>
<dbReference type="Proteomes" id="UP000008144">
    <property type="component" value="Unassembled WGS sequence"/>
</dbReference>
<proteinExistence type="inferred from homology"/>
<keyword evidence="10" id="KW-1185">Reference proteome</keyword>
<dbReference type="GO" id="GO:0004719">
    <property type="term" value="F:protein-L-isoaspartate (D-aspartate) O-methyltransferase activity"/>
    <property type="evidence" value="ECO:0000318"/>
    <property type="project" value="GO_Central"/>
</dbReference>
<feature type="region of interest" description="Disordered" evidence="8">
    <location>
        <begin position="214"/>
        <end position="318"/>
    </location>
</feature>
<evidence type="ECO:0000313" key="9">
    <source>
        <dbReference type="Ensembl" id="ENSCINP00000008632.3"/>
    </source>
</evidence>
<dbReference type="OMA" id="CEPEFVI"/>
<feature type="region of interest" description="Disordered" evidence="8">
    <location>
        <begin position="129"/>
        <end position="198"/>
    </location>
</feature>
<comment type="subcellular location">
    <subcellularLocation>
        <location evidence="1">Cytoplasm</location>
    </subcellularLocation>
</comment>
<reference evidence="10" key="1">
    <citation type="journal article" date="2002" name="Science">
        <title>The draft genome of Ciona intestinalis: insights into chordate and vertebrate origins.</title>
        <authorList>
            <person name="Dehal P."/>
            <person name="Satou Y."/>
            <person name="Campbell R.K."/>
            <person name="Chapman J."/>
            <person name="Degnan B."/>
            <person name="De Tomaso A."/>
            <person name="Davidson B."/>
            <person name="Di Gregorio A."/>
            <person name="Gelpke M."/>
            <person name="Goodstein D.M."/>
            <person name="Harafuji N."/>
            <person name="Hastings K.E."/>
            <person name="Ho I."/>
            <person name="Hotta K."/>
            <person name="Huang W."/>
            <person name="Kawashima T."/>
            <person name="Lemaire P."/>
            <person name="Martinez D."/>
            <person name="Meinertzhagen I.A."/>
            <person name="Necula S."/>
            <person name="Nonaka M."/>
            <person name="Putnam N."/>
            <person name="Rash S."/>
            <person name="Saiga H."/>
            <person name="Satake M."/>
            <person name="Terry A."/>
            <person name="Yamada L."/>
            <person name="Wang H.G."/>
            <person name="Awazu S."/>
            <person name="Azumi K."/>
            <person name="Boore J."/>
            <person name="Branno M."/>
            <person name="Chin-Bow S."/>
            <person name="DeSantis R."/>
            <person name="Doyle S."/>
            <person name="Francino P."/>
            <person name="Keys D.N."/>
            <person name="Haga S."/>
            <person name="Hayashi H."/>
            <person name="Hino K."/>
            <person name="Imai K.S."/>
            <person name="Inaba K."/>
            <person name="Kano S."/>
            <person name="Kobayashi K."/>
            <person name="Kobayashi M."/>
            <person name="Lee B.I."/>
            <person name="Makabe K.W."/>
            <person name="Manohar C."/>
            <person name="Matassi G."/>
            <person name="Medina M."/>
            <person name="Mochizuki Y."/>
            <person name="Mount S."/>
            <person name="Morishita T."/>
            <person name="Miura S."/>
            <person name="Nakayama A."/>
            <person name="Nishizaka S."/>
            <person name="Nomoto H."/>
            <person name="Ohta F."/>
            <person name="Oishi K."/>
            <person name="Rigoutsos I."/>
            <person name="Sano M."/>
            <person name="Sasaki A."/>
            <person name="Sasakura Y."/>
            <person name="Shoguchi E."/>
            <person name="Shin-i T."/>
            <person name="Spagnuolo A."/>
            <person name="Stainier D."/>
            <person name="Suzuki M.M."/>
            <person name="Tassy O."/>
            <person name="Takatori N."/>
            <person name="Tokuoka M."/>
            <person name="Yagi K."/>
            <person name="Yoshizaki F."/>
            <person name="Wada S."/>
            <person name="Zhang C."/>
            <person name="Hyatt P.D."/>
            <person name="Larimer F."/>
            <person name="Detter C."/>
            <person name="Doggett N."/>
            <person name="Glavina T."/>
            <person name="Hawkins T."/>
            <person name="Richardson P."/>
            <person name="Lucas S."/>
            <person name="Kohara Y."/>
            <person name="Levine M."/>
            <person name="Satoh N."/>
            <person name="Rokhsar D.S."/>
        </authorList>
    </citation>
    <scope>NUCLEOTIDE SEQUENCE [LARGE SCALE GENOMIC DNA]</scope>
</reference>
<accession>F7BP70</accession>
<comment type="similarity">
    <text evidence="2">Belongs to the methyltransferase superfamily. L-isoaspartyl/D-aspartyl protein methyltransferase family.</text>
</comment>
<dbReference type="STRING" id="7719.ENSCINP00000008632"/>
<evidence type="ECO:0000256" key="6">
    <source>
        <dbReference type="ARBA" id="ARBA00022679"/>
    </source>
</evidence>
<evidence type="ECO:0000256" key="3">
    <source>
        <dbReference type="ARBA" id="ARBA00011890"/>
    </source>
</evidence>
<reference evidence="9" key="3">
    <citation type="submission" date="2025-09" db="UniProtKB">
        <authorList>
            <consortium name="Ensembl"/>
        </authorList>
    </citation>
    <scope>IDENTIFICATION</scope>
</reference>
<feature type="compositionally biased region" description="Basic and acidic residues" evidence="8">
    <location>
        <begin position="250"/>
        <end position="261"/>
    </location>
</feature>
<dbReference type="HOGENOM" id="CLU_658815_0_0_1"/>
<evidence type="ECO:0000256" key="4">
    <source>
        <dbReference type="ARBA" id="ARBA00022490"/>
    </source>
</evidence>
<dbReference type="InParanoid" id="F7BP70"/>
<keyword evidence="4" id="KW-0963">Cytoplasm</keyword>
<keyword evidence="5" id="KW-0489">Methyltransferase</keyword>
<dbReference type="GO" id="GO:0032259">
    <property type="term" value="P:methylation"/>
    <property type="evidence" value="ECO:0007669"/>
    <property type="project" value="UniProtKB-KW"/>
</dbReference>
<dbReference type="Gene3D" id="3.40.50.150">
    <property type="entry name" value="Vaccinia Virus protein VP39"/>
    <property type="match status" value="1"/>
</dbReference>